<dbReference type="GO" id="GO:0005737">
    <property type="term" value="C:cytoplasm"/>
    <property type="evidence" value="ECO:0007669"/>
    <property type="project" value="TreeGrafter"/>
</dbReference>
<keyword evidence="3" id="KW-0808">Transferase</keyword>
<dbReference type="InterPro" id="IPR053235">
    <property type="entry name" value="Ser_Thr_kinase"/>
</dbReference>
<dbReference type="PRINTS" id="PR01950">
    <property type="entry name" value="LANCSUPER"/>
</dbReference>
<proteinExistence type="predicted"/>
<name>A0AAJ5WRK1_9BACT</name>
<dbReference type="Proteomes" id="UP001220610">
    <property type="component" value="Chromosome"/>
</dbReference>
<dbReference type="Gene3D" id="1.50.10.10">
    <property type="match status" value="1"/>
</dbReference>
<dbReference type="Pfam" id="PF05147">
    <property type="entry name" value="LANC_like"/>
    <property type="match status" value="1"/>
</dbReference>
<dbReference type="InterPro" id="IPR000719">
    <property type="entry name" value="Prot_kinase_dom"/>
</dbReference>
<keyword evidence="2" id="KW-0723">Serine/threonine-protein kinase</keyword>
<sequence length="754" mass="84247">MKTETVTGLVQEGGELEGVEEVQAKEGALPDEGTQEKKGKAEKKAGKRIGYNYIIIKSLKESKKNDVVKCLYIKSLTKWGFCVIKEGTYGDTKDKEGRDIKDRLMWQQQLHELLQDKVRVPRLLGSFEENGNYYLVIEHIKGITIGNYCRKHGRKIRESLLAGTKMGRKVISYLIDMVTLLETLHQQGVVHRDVSSANFMITRGGKMALIDLELSYSTALQAPAPAFELGTHGYMSPQQLAMHTPTIEEDFFAIGANILQIWTNVSPSRLTNVPADELEAKVRFFIPDQQLADIVILCLASNVADRPSMSKLRSCLQDYRSDLLRRSKRPQNKQVLFSRDQLLDTIQQGLNALSSPLLADPEKGWFADDIHNPDPDKHKIKKAYYGSFSVGTAGVMYLVSMARKVGFDVDAALPHVQKGLELIQKKYISRATSTSPSLHNGASGTAVCLAAAIRSGLIQDDPIYQEWISLLLDKKNEEYGFAGGMSGVGIANLSCKGLYSEQEILPGLTQSIQFLLESQKPDGSWAYPVKKGKPRVSRGFSRGMAGIVYFLMEFAKQTNNQQVATAGQAGLQWLIKHAHRHKDTIDWKSNSGKTVYPTWRDGAPGIGLAFLKGWEATKDPIYRRYVIGALNMHGAEVLDNNISQFTGITGLGEIYLEAFNTLQDDHWLHRANWICQSLQHMKKGHPKFGVWWNQESDRNPVPGFMNGSSGVLHFLIRYAFKEQIGLPLLPANWPHSQVSALLQTDLLTLQTEII</sequence>
<dbReference type="GO" id="GO:0005524">
    <property type="term" value="F:ATP binding"/>
    <property type="evidence" value="ECO:0007669"/>
    <property type="project" value="UniProtKB-KW"/>
</dbReference>
<feature type="domain" description="Protein kinase" evidence="9">
    <location>
        <begin position="53"/>
        <end position="320"/>
    </location>
</feature>
<dbReference type="InterPro" id="IPR012341">
    <property type="entry name" value="6hp_glycosidase-like_sf"/>
</dbReference>
<keyword evidence="5 10" id="KW-0418">Kinase</keyword>
<evidence type="ECO:0000313" key="11">
    <source>
        <dbReference type="Proteomes" id="UP001220610"/>
    </source>
</evidence>
<dbReference type="InterPro" id="IPR007822">
    <property type="entry name" value="LANC-like"/>
</dbReference>
<keyword evidence="6" id="KW-0067">ATP-binding</keyword>
<dbReference type="SUPFAM" id="SSF56112">
    <property type="entry name" value="Protein kinase-like (PK-like)"/>
    <property type="match status" value="1"/>
</dbReference>
<gene>
    <name evidence="10" type="ORF">P0Y53_23510</name>
</gene>
<evidence type="ECO:0000256" key="5">
    <source>
        <dbReference type="ARBA" id="ARBA00022777"/>
    </source>
</evidence>
<evidence type="ECO:0000259" key="9">
    <source>
        <dbReference type="PROSITE" id="PS50011"/>
    </source>
</evidence>
<dbReference type="PANTHER" id="PTHR24361">
    <property type="entry name" value="MITOGEN-ACTIVATED KINASE KINASE KINASE"/>
    <property type="match status" value="1"/>
</dbReference>
<dbReference type="SMART" id="SM00220">
    <property type="entry name" value="S_TKc"/>
    <property type="match status" value="1"/>
</dbReference>
<evidence type="ECO:0000256" key="2">
    <source>
        <dbReference type="ARBA" id="ARBA00022527"/>
    </source>
</evidence>
<comment type="catalytic activity">
    <reaction evidence="7">
        <text>L-threonyl-[protein] + ATP = O-phospho-L-threonyl-[protein] + ADP + H(+)</text>
        <dbReference type="Rhea" id="RHEA:46608"/>
        <dbReference type="Rhea" id="RHEA-COMP:11060"/>
        <dbReference type="Rhea" id="RHEA-COMP:11605"/>
        <dbReference type="ChEBI" id="CHEBI:15378"/>
        <dbReference type="ChEBI" id="CHEBI:30013"/>
        <dbReference type="ChEBI" id="CHEBI:30616"/>
        <dbReference type="ChEBI" id="CHEBI:61977"/>
        <dbReference type="ChEBI" id="CHEBI:456216"/>
        <dbReference type="EC" id="2.7.11.1"/>
    </reaction>
</comment>
<evidence type="ECO:0000256" key="4">
    <source>
        <dbReference type="ARBA" id="ARBA00022741"/>
    </source>
</evidence>
<keyword evidence="4" id="KW-0547">Nucleotide-binding</keyword>
<dbReference type="GO" id="GO:0031179">
    <property type="term" value="P:peptide modification"/>
    <property type="evidence" value="ECO:0007669"/>
    <property type="project" value="InterPro"/>
</dbReference>
<dbReference type="SUPFAM" id="SSF158745">
    <property type="entry name" value="LanC-like"/>
    <property type="match status" value="1"/>
</dbReference>
<organism evidence="10 11">
    <name type="scientific">Candidatus Pseudobacter hemicellulosilyticus</name>
    <dbReference type="NCBI Taxonomy" id="3121375"/>
    <lineage>
        <taxon>Bacteria</taxon>
        <taxon>Pseudomonadati</taxon>
        <taxon>Bacteroidota</taxon>
        <taxon>Chitinophagia</taxon>
        <taxon>Chitinophagales</taxon>
        <taxon>Chitinophagaceae</taxon>
        <taxon>Pseudobacter</taxon>
    </lineage>
</organism>
<dbReference type="GO" id="GO:0004674">
    <property type="term" value="F:protein serine/threonine kinase activity"/>
    <property type="evidence" value="ECO:0007669"/>
    <property type="project" value="UniProtKB-KW"/>
</dbReference>
<dbReference type="EC" id="2.7.11.1" evidence="1"/>
<dbReference type="InterPro" id="IPR011009">
    <property type="entry name" value="Kinase-like_dom_sf"/>
</dbReference>
<dbReference type="EMBL" id="CP119311">
    <property type="protein sequence ID" value="WEK35470.1"/>
    <property type="molecule type" value="Genomic_DNA"/>
</dbReference>
<dbReference type="Gene3D" id="1.10.510.10">
    <property type="entry name" value="Transferase(Phosphotransferase) domain 1"/>
    <property type="match status" value="1"/>
</dbReference>
<dbReference type="InterPro" id="IPR008266">
    <property type="entry name" value="Tyr_kinase_AS"/>
</dbReference>
<accession>A0AAJ5WRK1</accession>
<evidence type="ECO:0000313" key="10">
    <source>
        <dbReference type="EMBL" id="WEK35470.1"/>
    </source>
</evidence>
<protein>
    <recommendedName>
        <fullName evidence="1">non-specific serine/threonine protein kinase</fullName>
        <ecNumber evidence="1">2.7.11.1</ecNumber>
    </recommendedName>
</protein>
<dbReference type="GO" id="GO:0005975">
    <property type="term" value="P:carbohydrate metabolic process"/>
    <property type="evidence" value="ECO:0007669"/>
    <property type="project" value="InterPro"/>
</dbReference>
<dbReference type="SMART" id="SM01260">
    <property type="entry name" value="LANC_like"/>
    <property type="match status" value="1"/>
</dbReference>
<reference evidence="10" key="1">
    <citation type="submission" date="2023-03" db="EMBL/GenBank/DDBJ databases">
        <title>Andean soil-derived lignocellulolytic bacterial consortium as a source of novel taxa and putative plastic-active enzymes.</title>
        <authorList>
            <person name="Diaz-Garcia L."/>
            <person name="Chuvochina M."/>
            <person name="Feuerriegel G."/>
            <person name="Bunk B."/>
            <person name="Sproer C."/>
            <person name="Streit W.R."/>
            <person name="Rodriguez L.M."/>
            <person name="Overmann J."/>
            <person name="Jimenez D.J."/>
        </authorList>
    </citation>
    <scope>NUCLEOTIDE SEQUENCE</scope>
    <source>
        <strain evidence="10">MAG 7</strain>
    </source>
</reference>
<evidence type="ECO:0000256" key="7">
    <source>
        <dbReference type="ARBA" id="ARBA00047899"/>
    </source>
</evidence>
<evidence type="ECO:0000256" key="3">
    <source>
        <dbReference type="ARBA" id="ARBA00022679"/>
    </source>
</evidence>
<dbReference type="PROSITE" id="PS00109">
    <property type="entry name" value="PROTEIN_KINASE_TYR"/>
    <property type="match status" value="1"/>
</dbReference>
<evidence type="ECO:0000256" key="1">
    <source>
        <dbReference type="ARBA" id="ARBA00012513"/>
    </source>
</evidence>
<evidence type="ECO:0000256" key="6">
    <source>
        <dbReference type="ARBA" id="ARBA00022840"/>
    </source>
</evidence>
<comment type="catalytic activity">
    <reaction evidence="8">
        <text>L-seryl-[protein] + ATP = O-phospho-L-seryl-[protein] + ADP + H(+)</text>
        <dbReference type="Rhea" id="RHEA:17989"/>
        <dbReference type="Rhea" id="RHEA-COMP:9863"/>
        <dbReference type="Rhea" id="RHEA-COMP:11604"/>
        <dbReference type="ChEBI" id="CHEBI:15378"/>
        <dbReference type="ChEBI" id="CHEBI:29999"/>
        <dbReference type="ChEBI" id="CHEBI:30616"/>
        <dbReference type="ChEBI" id="CHEBI:83421"/>
        <dbReference type="ChEBI" id="CHEBI:456216"/>
        <dbReference type="EC" id="2.7.11.1"/>
    </reaction>
</comment>
<dbReference type="Pfam" id="PF00069">
    <property type="entry name" value="Pkinase"/>
    <property type="match status" value="1"/>
</dbReference>
<dbReference type="AlphaFoldDB" id="A0AAJ5WRK1"/>
<evidence type="ECO:0000256" key="8">
    <source>
        <dbReference type="ARBA" id="ARBA00048679"/>
    </source>
</evidence>
<dbReference type="PANTHER" id="PTHR24361:SF433">
    <property type="entry name" value="PROTEIN KINASE DOMAIN-CONTAINING PROTEIN"/>
    <property type="match status" value="1"/>
</dbReference>
<dbReference type="PROSITE" id="PS50011">
    <property type="entry name" value="PROTEIN_KINASE_DOM"/>
    <property type="match status" value="1"/>
</dbReference>